<sequence length="1057" mass="112170">MAVGCPPPAVRVEVLGPLRLLVDGTGVDVPGPKRRAVLALLALSEGRIVTVDRLVDALWPSQVPDSGRQALHNHVSRLRGHLGAASDRLETRHDGYRLVLGDGELDLAQARALLEAARHDGTGGYDLLRQAHELWRGPVLADLTGVEPIAAAVEDCARLRQDVTDALVAQAIATGRAEQVLNLAAASSAADPLREPAVLLLMRALAATGQAPRALHTAREYRRRLIDETGLDPSPALDATEHDILTGTPPAPQTPAPVAPPSTAQTPRTPPPPPADSTAGPVPHPWEPATAPRETSATAQPDAPAPSGPPAPPASTAPGDAPCRAATRLIGREPQLRTLRELLAAERLVTLVGPGGVGKTRLALEVARQDGAAIVLRLAPVTDSAALAHALATALNLKVDRGDVLSACLAVLADRPGLLVVDNCEHLLDGVRDAVDTILAGCPGTTLLATSREPLGLPAEHLFRLAPLALPQPGEDPAQVPSSALFLDRARRVRPGPPPTEEELRTVAGIVHRLDGMPLAIELAAGRLSTFSLNDLNRRLERSLDLLAGGTPSADRRHRTLRATLEWSYRLLTADEQRLFRHLAVFPDGVDLDTAEQIADGLGLDSDPGAVLARLVDASMVEASFEGTTRYRMLQTLRAFALDRLSASGEDDAAARGLLAWARRLTAWIGTTLDSRGESEADGTLRRELPNLRAAWRLARARGAVDDAAAVVTALYDAVAYRDLVEIRDWAVELAADDALDGHPLAGEVLGTAAEATYHRGDYRGGGPAGPRRTGGTGPHDRGVALPLGPLGGRSGPGSLRRGGRALPRRSRAQRSAPGEPGDRRPRHRLRGRHGRGAASERAGAGWGGFALDAGVGRLRRRGDRQPVGPQRVRRGAVRTRRRTGPCRGGDVPRRGRDGGTVVAACPYGPGPRGSGRLSRGHRLLRPQRQLDPSVGHTAQSRRTAAPARRRRTGGADRNGGRPRPRRACRGGPRERRPRPWRRRPAGRGRGAGRPGPACLRPGRGAGRGPAGDRAEPLPDRAAVRRRRPGRRPDRSCGRGGCRRLLTVVVRRPGGRA</sequence>
<dbReference type="InterPro" id="IPR001867">
    <property type="entry name" value="OmpR/PhoB-type_DNA-bd"/>
</dbReference>
<dbReference type="Pfam" id="PF25872">
    <property type="entry name" value="HTH_77"/>
    <property type="match status" value="1"/>
</dbReference>
<dbReference type="SUPFAM" id="SSF52540">
    <property type="entry name" value="P-loop containing nucleoside triphosphate hydrolases"/>
    <property type="match status" value="1"/>
</dbReference>
<reference evidence="8" key="1">
    <citation type="submission" date="2016-10" db="EMBL/GenBank/DDBJ databases">
        <authorList>
            <person name="Varghese N."/>
            <person name="Submissions S."/>
        </authorList>
    </citation>
    <scope>NUCLEOTIDE SEQUENCE [LARGE SCALE GENOMIC DNA]</scope>
    <source>
        <strain evidence="8">CGMCC 4.7042</strain>
    </source>
</reference>
<dbReference type="GO" id="GO:0003677">
    <property type="term" value="F:DNA binding"/>
    <property type="evidence" value="ECO:0007669"/>
    <property type="project" value="UniProtKB-UniRule"/>
</dbReference>
<feature type="region of interest" description="Disordered" evidence="5">
    <location>
        <begin position="759"/>
        <end position="849"/>
    </location>
</feature>
<feature type="compositionally biased region" description="Pro residues" evidence="5">
    <location>
        <begin position="249"/>
        <end position="260"/>
    </location>
</feature>
<dbReference type="Pfam" id="PF00486">
    <property type="entry name" value="Trans_reg_C"/>
    <property type="match status" value="1"/>
</dbReference>
<feature type="domain" description="OmpR/PhoB-type" evidence="6">
    <location>
        <begin position="1"/>
        <end position="100"/>
    </location>
</feature>
<keyword evidence="2" id="KW-0902">Two-component regulatory system</keyword>
<evidence type="ECO:0000256" key="2">
    <source>
        <dbReference type="ARBA" id="ARBA00023012"/>
    </source>
</evidence>
<dbReference type="GO" id="GO:0006355">
    <property type="term" value="P:regulation of DNA-templated transcription"/>
    <property type="evidence" value="ECO:0007669"/>
    <property type="project" value="InterPro"/>
</dbReference>
<dbReference type="InterPro" id="IPR049945">
    <property type="entry name" value="AAA_22"/>
</dbReference>
<feature type="compositionally biased region" description="Basic residues" evidence="5">
    <location>
        <begin position="872"/>
        <end position="885"/>
    </location>
</feature>
<protein>
    <submittedName>
        <fullName evidence="7">Predicted ATPase</fullName>
    </submittedName>
</protein>
<feature type="compositionally biased region" description="Gly residues" evidence="5">
    <location>
        <begin position="764"/>
        <end position="778"/>
    </location>
</feature>
<dbReference type="InterPro" id="IPR027417">
    <property type="entry name" value="P-loop_NTPase"/>
</dbReference>
<dbReference type="GO" id="GO:0000160">
    <property type="term" value="P:phosphorelay signal transduction system"/>
    <property type="evidence" value="ECO:0007669"/>
    <property type="project" value="UniProtKB-KW"/>
</dbReference>
<dbReference type="Pfam" id="PF03704">
    <property type="entry name" value="BTAD"/>
    <property type="match status" value="1"/>
</dbReference>
<accession>A0A1G9YU01</accession>
<feature type="compositionally biased region" description="Basic residues" evidence="5">
    <location>
        <begin position="802"/>
        <end position="813"/>
    </location>
</feature>
<feature type="compositionally biased region" description="Basic residues" evidence="5">
    <location>
        <begin position="825"/>
        <end position="836"/>
    </location>
</feature>
<proteinExistence type="inferred from homology"/>
<dbReference type="Proteomes" id="UP000199063">
    <property type="component" value="Unassembled WGS sequence"/>
</dbReference>
<dbReference type="InterPro" id="IPR011990">
    <property type="entry name" value="TPR-like_helical_dom_sf"/>
</dbReference>
<dbReference type="SMART" id="SM00862">
    <property type="entry name" value="Trans_reg_C"/>
    <property type="match status" value="1"/>
</dbReference>
<feature type="DNA-binding region" description="OmpR/PhoB-type" evidence="4">
    <location>
        <begin position="1"/>
        <end position="100"/>
    </location>
</feature>
<evidence type="ECO:0000256" key="1">
    <source>
        <dbReference type="ARBA" id="ARBA00005820"/>
    </source>
</evidence>
<dbReference type="PANTHER" id="PTHR47691">
    <property type="entry name" value="REGULATOR-RELATED"/>
    <property type="match status" value="1"/>
</dbReference>
<evidence type="ECO:0000259" key="6">
    <source>
        <dbReference type="PROSITE" id="PS51755"/>
    </source>
</evidence>
<dbReference type="InterPro" id="IPR036388">
    <property type="entry name" value="WH-like_DNA-bd_sf"/>
</dbReference>
<dbReference type="EMBL" id="FNHI01000019">
    <property type="protein sequence ID" value="SDN12407.1"/>
    <property type="molecule type" value="Genomic_DNA"/>
</dbReference>
<dbReference type="SUPFAM" id="SSF46894">
    <property type="entry name" value="C-terminal effector domain of the bipartite response regulators"/>
    <property type="match status" value="1"/>
</dbReference>
<feature type="compositionally biased region" description="Basic residues" evidence="5">
    <location>
        <begin position="976"/>
        <end position="987"/>
    </location>
</feature>
<dbReference type="AlphaFoldDB" id="A0A1G9YU01"/>
<keyword evidence="3 4" id="KW-0238">DNA-binding</keyword>
<evidence type="ECO:0000256" key="4">
    <source>
        <dbReference type="PROSITE-ProRule" id="PRU01091"/>
    </source>
</evidence>
<dbReference type="Gene3D" id="1.10.10.10">
    <property type="entry name" value="Winged helix-like DNA-binding domain superfamily/Winged helix DNA-binding domain"/>
    <property type="match status" value="1"/>
</dbReference>
<feature type="region of interest" description="Disordered" evidence="5">
    <location>
        <begin position="861"/>
        <end position="1042"/>
    </location>
</feature>
<dbReference type="InterPro" id="IPR058852">
    <property type="entry name" value="HTH_77"/>
</dbReference>
<dbReference type="InterPro" id="IPR016032">
    <property type="entry name" value="Sig_transdc_resp-reg_C-effctor"/>
</dbReference>
<evidence type="ECO:0000313" key="8">
    <source>
        <dbReference type="Proteomes" id="UP000199063"/>
    </source>
</evidence>
<dbReference type="STRING" id="1196353.SAMN05444921_119133"/>
<dbReference type="Gene3D" id="1.25.40.10">
    <property type="entry name" value="Tetratricopeptide repeat domain"/>
    <property type="match status" value="1"/>
</dbReference>
<dbReference type="GO" id="GO:0016887">
    <property type="term" value="F:ATP hydrolysis activity"/>
    <property type="evidence" value="ECO:0007669"/>
    <property type="project" value="InterPro"/>
</dbReference>
<evidence type="ECO:0000256" key="3">
    <source>
        <dbReference type="ARBA" id="ARBA00023125"/>
    </source>
</evidence>
<dbReference type="Gene3D" id="3.40.50.300">
    <property type="entry name" value="P-loop containing nucleotide triphosphate hydrolases"/>
    <property type="match status" value="1"/>
</dbReference>
<dbReference type="PANTHER" id="PTHR47691:SF3">
    <property type="entry name" value="HTH-TYPE TRANSCRIPTIONAL REGULATOR RV0890C-RELATED"/>
    <property type="match status" value="1"/>
</dbReference>
<dbReference type="InterPro" id="IPR005158">
    <property type="entry name" value="BTAD"/>
</dbReference>
<dbReference type="SMART" id="SM01043">
    <property type="entry name" value="BTAD"/>
    <property type="match status" value="1"/>
</dbReference>
<dbReference type="Pfam" id="PF13401">
    <property type="entry name" value="AAA_22"/>
    <property type="match status" value="1"/>
</dbReference>
<gene>
    <name evidence="7" type="ORF">SAMN05444921_119133</name>
</gene>
<feature type="region of interest" description="Disordered" evidence="5">
    <location>
        <begin position="226"/>
        <end position="322"/>
    </location>
</feature>
<evidence type="ECO:0000313" key="7">
    <source>
        <dbReference type="EMBL" id="SDN12407.1"/>
    </source>
</evidence>
<dbReference type="SUPFAM" id="SSF48452">
    <property type="entry name" value="TPR-like"/>
    <property type="match status" value="1"/>
</dbReference>
<evidence type="ECO:0000256" key="5">
    <source>
        <dbReference type="SAM" id="MobiDB-lite"/>
    </source>
</evidence>
<feature type="compositionally biased region" description="Basic and acidic residues" evidence="5">
    <location>
        <begin position="1011"/>
        <end position="1023"/>
    </location>
</feature>
<feature type="compositionally biased region" description="Pro residues" evidence="5">
    <location>
        <begin position="303"/>
        <end position="315"/>
    </location>
</feature>
<keyword evidence="8" id="KW-1185">Reference proteome</keyword>
<name>A0A1G9YU01_9ACTN</name>
<comment type="similarity">
    <text evidence="1">Belongs to the AfsR/DnrI/RedD regulatory family.</text>
</comment>
<organism evidence="7 8">
    <name type="scientific">Streptomyces wuyuanensis</name>
    <dbReference type="NCBI Taxonomy" id="1196353"/>
    <lineage>
        <taxon>Bacteria</taxon>
        <taxon>Bacillati</taxon>
        <taxon>Actinomycetota</taxon>
        <taxon>Actinomycetes</taxon>
        <taxon>Kitasatosporales</taxon>
        <taxon>Streptomycetaceae</taxon>
        <taxon>Streptomyces</taxon>
    </lineage>
</organism>
<dbReference type="PROSITE" id="PS51755">
    <property type="entry name" value="OMPR_PHOB"/>
    <property type="match status" value="1"/>
</dbReference>